<dbReference type="STRING" id="714315.GCA_000516535_01536"/>
<name>A0A510JEB9_9FUSO</name>
<dbReference type="InterPro" id="IPR052369">
    <property type="entry name" value="UG_Glycosaminoglycan_Hydrolase"/>
</dbReference>
<dbReference type="Gene3D" id="1.50.10.10">
    <property type="match status" value="1"/>
</dbReference>
<evidence type="ECO:0000256" key="1">
    <source>
        <dbReference type="ARBA" id="ARBA00022801"/>
    </source>
</evidence>
<dbReference type="AlphaFoldDB" id="A0A510JEB9"/>
<dbReference type="RefSeq" id="WP_026737841.1">
    <property type="nucleotide sequence ID" value="NZ_AP019822.1"/>
</dbReference>
<accession>A0A510JEB9</accession>
<comment type="similarity">
    <text evidence="2">Belongs to the glycosyl hydrolase 88 family.</text>
</comment>
<dbReference type="SUPFAM" id="SSF48208">
    <property type="entry name" value="Six-hairpin glycosidases"/>
    <property type="match status" value="1"/>
</dbReference>
<evidence type="ECO:0000256" key="2">
    <source>
        <dbReference type="ARBA" id="ARBA00038358"/>
    </source>
</evidence>
<reference evidence="3 4" key="1">
    <citation type="submission" date="2019-07" db="EMBL/GenBank/DDBJ databases">
        <title>Complete Genome Sequence of Leptotrichia goodfellowii Strain JCM 16774.</title>
        <authorList>
            <person name="Watanabe S."/>
            <person name="Cui L."/>
        </authorList>
    </citation>
    <scope>NUCLEOTIDE SEQUENCE [LARGE SCALE GENOMIC DNA]</scope>
    <source>
        <strain evidence="3 4">JCM16774</strain>
    </source>
</reference>
<gene>
    <name evidence="3" type="ORF">JCM16774_1529</name>
</gene>
<protein>
    <submittedName>
        <fullName evidence="3">Glycosyl hydrolase family protein</fullName>
    </submittedName>
</protein>
<keyword evidence="1 3" id="KW-0378">Hydrolase</keyword>
<dbReference type="Pfam" id="PF07470">
    <property type="entry name" value="Glyco_hydro_88"/>
    <property type="match status" value="1"/>
</dbReference>
<sequence>MELNEKTIKRYSEDIELSKEILYGALHNALSKIDKNIEYFINLFPRPASVNNIYPGILNGGEWDDWTSGFWTGILWLAYEITKEEKYKKVAEFQLKSYKERIKNKNAVDHHDLGFLYIPSAVAQYKTTKSEEAKTTGIMAAEHLITRFREKGEFIQAWGVLGNPDNHRLIIDCNLNIPLLFWASEVTGEKKYREIAEKHVNTAAGTVVREDGSTFHTYYFDVETGKPLRGSTAQGSSDDSAWARGQAWGVYGFPLAYKYLKNEKFVSLYKKVTNYFLNKLPEDDICYWDLAFDDTSGEEKDTSAAAIAICGILEMDKNLSDTDKNKKVYMNAAKHMMKSLIEKYTTKDLRESNGLLKEAVYSKPHGIGVNECCIWGDYFYMEALVRFLKQDLKIYW</sequence>
<evidence type="ECO:0000313" key="3">
    <source>
        <dbReference type="EMBL" id="BBM36585.1"/>
    </source>
</evidence>
<dbReference type="EMBL" id="AP019822">
    <property type="protein sequence ID" value="BBM36585.1"/>
    <property type="molecule type" value="Genomic_DNA"/>
</dbReference>
<proteinExistence type="inferred from homology"/>
<dbReference type="PANTHER" id="PTHR36845:SF1">
    <property type="entry name" value="HYDROLASE, PUTATIVE (AFU_ORTHOLOGUE AFUA_7G05090)-RELATED"/>
    <property type="match status" value="1"/>
</dbReference>
<dbReference type="PANTHER" id="PTHR36845">
    <property type="entry name" value="HYDROLASE, PUTATIVE (AFU_ORTHOLOGUE AFUA_7G05090)-RELATED"/>
    <property type="match status" value="1"/>
</dbReference>
<dbReference type="Proteomes" id="UP000321606">
    <property type="component" value="Chromosome"/>
</dbReference>
<evidence type="ECO:0000313" key="4">
    <source>
        <dbReference type="Proteomes" id="UP000321606"/>
    </source>
</evidence>
<dbReference type="KEGG" id="lgo:JCM16774_1529"/>
<dbReference type="OrthoDB" id="428577at2"/>
<dbReference type="InterPro" id="IPR012341">
    <property type="entry name" value="6hp_glycosidase-like_sf"/>
</dbReference>
<dbReference type="InterPro" id="IPR010905">
    <property type="entry name" value="Glyco_hydro_88"/>
</dbReference>
<organism evidence="3 4">
    <name type="scientific">Pseudoleptotrichia goodfellowii</name>
    <dbReference type="NCBI Taxonomy" id="157692"/>
    <lineage>
        <taxon>Bacteria</taxon>
        <taxon>Fusobacteriati</taxon>
        <taxon>Fusobacteriota</taxon>
        <taxon>Fusobacteriia</taxon>
        <taxon>Fusobacteriales</taxon>
        <taxon>Leptotrichiaceae</taxon>
        <taxon>Pseudoleptotrichia</taxon>
    </lineage>
</organism>
<dbReference type="GO" id="GO:0052757">
    <property type="term" value="F:chondroitin hydrolase activity"/>
    <property type="evidence" value="ECO:0007669"/>
    <property type="project" value="TreeGrafter"/>
</dbReference>
<dbReference type="GO" id="GO:0000272">
    <property type="term" value="P:polysaccharide catabolic process"/>
    <property type="evidence" value="ECO:0007669"/>
    <property type="project" value="TreeGrafter"/>
</dbReference>
<dbReference type="InterPro" id="IPR008928">
    <property type="entry name" value="6-hairpin_glycosidase_sf"/>
</dbReference>